<sequence length="75" mass="8654">MDFKYRWKNGAPPTRDEAARRDHLLDESQFENQNDQMLAEDMARKHLNVPSRTMDADQSILPHGDDSSQADVDQP</sequence>
<dbReference type="AlphaFoldDB" id="A0AA97ALS0"/>
<accession>A0AA97ALS0</accession>
<dbReference type="EMBL" id="CP053587">
    <property type="protein sequence ID" value="WNZ27841.1"/>
    <property type="molecule type" value="Genomic_DNA"/>
</dbReference>
<feature type="region of interest" description="Disordered" evidence="1">
    <location>
        <begin position="1"/>
        <end position="20"/>
    </location>
</feature>
<reference evidence="2" key="1">
    <citation type="submission" date="2020-05" db="EMBL/GenBank/DDBJ databases">
        <authorList>
            <person name="Zhu T."/>
            <person name="Keshari N."/>
            <person name="Lu X."/>
        </authorList>
    </citation>
    <scope>NUCLEOTIDE SEQUENCE</scope>
    <source>
        <strain evidence="2">NK1-12</strain>
    </source>
</reference>
<evidence type="ECO:0000313" key="2">
    <source>
        <dbReference type="EMBL" id="WNZ27841.1"/>
    </source>
</evidence>
<gene>
    <name evidence="2" type="ORF">HJG54_33995</name>
</gene>
<name>A0AA97ALS0_9CYAN</name>
<dbReference type="RefSeq" id="WP_316436343.1">
    <property type="nucleotide sequence ID" value="NZ_CP053587.1"/>
</dbReference>
<organism evidence="2">
    <name type="scientific">Leptolyngbya sp. NK1-12</name>
    <dbReference type="NCBI Taxonomy" id="2547451"/>
    <lineage>
        <taxon>Bacteria</taxon>
        <taxon>Bacillati</taxon>
        <taxon>Cyanobacteriota</taxon>
        <taxon>Cyanophyceae</taxon>
        <taxon>Leptolyngbyales</taxon>
        <taxon>Leptolyngbyaceae</taxon>
        <taxon>Leptolyngbya group</taxon>
        <taxon>Leptolyngbya</taxon>
    </lineage>
</organism>
<proteinExistence type="predicted"/>
<feature type="region of interest" description="Disordered" evidence="1">
    <location>
        <begin position="49"/>
        <end position="75"/>
    </location>
</feature>
<evidence type="ECO:0000256" key="1">
    <source>
        <dbReference type="SAM" id="MobiDB-lite"/>
    </source>
</evidence>
<protein>
    <submittedName>
        <fullName evidence="2">Bromodomain-containing protein</fullName>
    </submittedName>
</protein>